<dbReference type="PANTHER" id="PTHR14905">
    <property type="entry name" value="NG37"/>
    <property type="match status" value="1"/>
</dbReference>
<sequence>MQELLFDRPQTPVPGEYFKSTFALDYLTNVAKLKDEHEFDALMRPVFGQDIPKHTYTALRNALLAGYIHPPHIEPVQGGPVIADYDNRDRIIRINSGIMEGIMFAATPDPYRNVSLLVILLHEFGHHIDNVLRHDLCDKDEHGLPTLAPDAPREEGGRFALSMLDIFKPEDRENMDDWLFHPDKPDELLLGFYSDLLYNARPEPIGVDWQTALDSAVDVHGSPNEEIKLDNPDREAFEAGHGHDHHMTHRQIEKALESAGFNPDERDQIYFGNWLRDYSQLLDPKLVRAVGMPKNFPDVLSREALTRIVDVLSIKPFGRLRKAAPQHYRVTPEMLGVYRPSEHIDNPKSSGSDTSDPRLRDPDFEPLVLPGDPLLEVDYDTSMKRYLERSERFMVSQLHMAMKAGPTPEGKRAFGSALHVLEDFFAHSNFVELSLIKNGYSNVVPWTSPANCRAGLPLVTGMFGPTDVIASLAEPLGEVLFGLDTVAYQPLKPGDRSEREQILLILLEEHKNPRYLEIYQAFLSERDAWVGLPMVEYLQRCAHYLKGANAVVGNAIGIIQHDMFKLLGNHVDDWQTRYGEDPNTNGSTDPTHSQLAKDHADHPLHIVSALLAGTAVRYAGFAMNNYWHGNHGVDPAAVASDYFRHPLDSDWQDPIVSGWAADNQHEIRRAESKTELATISQRLAQTADNVKEQLRKDSVAYLDFLRGEMLDSNSPIWQMQNFKPGGATARMIMKMLGLLR</sequence>
<gene>
    <name evidence="2" type="ORF">SAMN05216605_113138</name>
</gene>
<dbReference type="AlphaFoldDB" id="A0A1G8KLE0"/>
<dbReference type="EMBL" id="FNCO01000013">
    <property type="protein sequence ID" value="SDI44196.1"/>
    <property type="molecule type" value="Genomic_DNA"/>
</dbReference>
<dbReference type="Pfam" id="PF07217">
    <property type="entry name" value="Het-C"/>
    <property type="match status" value="1"/>
</dbReference>
<feature type="region of interest" description="Disordered" evidence="1">
    <location>
        <begin position="339"/>
        <end position="364"/>
    </location>
</feature>
<feature type="region of interest" description="Disordered" evidence="1">
    <location>
        <begin position="577"/>
        <end position="596"/>
    </location>
</feature>
<protein>
    <submittedName>
        <fullName evidence="2">Heterokaryon incompatibility protein Het-C</fullName>
    </submittedName>
</protein>
<dbReference type="OrthoDB" id="6717961at2"/>
<evidence type="ECO:0000313" key="2">
    <source>
        <dbReference type="EMBL" id="SDI44196.1"/>
    </source>
</evidence>
<dbReference type="Proteomes" id="UP000182894">
    <property type="component" value="Unassembled WGS sequence"/>
</dbReference>
<dbReference type="STRING" id="89065.SAMN05216605_113138"/>
<accession>A0A1G8KLE0</accession>
<dbReference type="InterPro" id="IPR010816">
    <property type="entry name" value="Het-C"/>
</dbReference>
<keyword evidence="3" id="KW-1185">Reference proteome</keyword>
<dbReference type="RefSeq" id="WP_074756048.1">
    <property type="nucleotide sequence ID" value="NZ_FNCO01000013.1"/>
</dbReference>
<reference evidence="3" key="1">
    <citation type="submission" date="2016-10" db="EMBL/GenBank/DDBJ databases">
        <authorList>
            <person name="Varghese N."/>
            <person name="Submissions S."/>
        </authorList>
    </citation>
    <scope>NUCLEOTIDE SEQUENCE [LARGE SCALE GENOMIC DNA]</scope>
    <source>
        <strain evidence="3">ATCC 700689</strain>
    </source>
</reference>
<organism evidence="2 3">
    <name type="scientific">Pseudomonas abietaniphila</name>
    <dbReference type="NCBI Taxonomy" id="89065"/>
    <lineage>
        <taxon>Bacteria</taxon>
        <taxon>Pseudomonadati</taxon>
        <taxon>Pseudomonadota</taxon>
        <taxon>Gammaproteobacteria</taxon>
        <taxon>Pseudomonadales</taxon>
        <taxon>Pseudomonadaceae</taxon>
        <taxon>Pseudomonas</taxon>
    </lineage>
</organism>
<evidence type="ECO:0000256" key="1">
    <source>
        <dbReference type="SAM" id="MobiDB-lite"/>
    </source>
</evidence>
<dbReference type="PANTHER" id="PTHR14905:SF7">
    <property type="entry name" value="VON WILLEBRAND FACTOR A DOMAIN-CONTAINING PROTEIN 7"/>
    <property type="match status" value="1"/>
</dbReference>
<evidence type="ECO:0000313" key="3">
    <source>
        <dbReference type="Proteomes" id="UP000182894"/>
    </source>
</evidence>
<name>A0A1G8KLE0_9PSED</name>
<dbReference type="InterPro" id="IPR052577">
    <property type="entry name" value="VWA7"/>
</dbReference>
<proteinExistence type="predicted"/>
<feature type="compositionally biased region" description="Polar residues" evidence="1">
    <location>
        <begin position="582"/>
        <end position="594"/>
    </location>
</feature>